<feature type="region of interest" description="Disordered" evidence="1">
    <location>
        <begin position="389"/>
        <end position="411"/>
    </location>
</feature>
<keyword evidence="3" id="KW-1185">Reference proteome</keyword>
<gene>
    <name evidence="2" type="ORF">LECACI_7A007598</name>
</gene>
<dbReference type="EMBL" id="CAVMBE010000063">
    <property type="protein sequence ID" value="CAK4032440.1"/>
    <property type="molecule type" value="Genomic_DNA"/>
</dbReference>
<name>A0AAI9EDU8_9PEZI</name>
<dbReference type="Proteomes" id="UP001296104">
    <property type="component" value="Unassembled WGS sequence"/>
</dbReference>
<protein>
    <submittedName>
        <fullName evidence="2">Uncharacterized protein</fullName>
    </submittedName>
</protein>
<proteinExistence type="predicted"/>
<sequence length="521" mass="59903">MEPGPFNKLLEEYGLSHDEAFAIARVLVATGSHDSEQMFLGKKMLLTLSRVGHAYSTMTIVAQAVLQAKRKPGVLKSSEIAFSRAHLRQLVSEGSSYKAMVVEGNVANAEGDENRAISLWTQAMAAAVEESEAEAMARGKSGNARDPNNPTLAEYLVSQLQLSSPWIELLLVHMDRSKRRGLDWAHEIAQCEWAMRIGCEQSDPDAHYYAATYNTTQDGYSSEWLYHITKAASSGHWKAAHELAEFYTNTGWKYLDDEPPDDMKPTPFDSYPAGRPASWWEKALEFVGLKQTSTRDSKRDLFHTAAYPSSDAGRFRLAMMWLEVPLRQHYAPSFLHKAKMCMEKRLWSKSNTPKSALQLRDDRYAYASREDYEKGKLIDERWEYESEDDREARKPSLKTSSPEPEGEPNPYYDLEEAKKALREVFWAYRAHEMVKKDLATYESRRLRGLSTKGLVEEDFLQESLYRRAPFHVWKWLVFPEVRDKYLPIIERIYSEAKGICDSEGWDLYDEHNALVYKARRK</sequence>
<reference evidence="2" key="1">
    <citation type="submission" date="2023-11" db="EMBL/GenBank/DDBJ databases">
        <authorList>
            <person name="Alioto T."/>
            <person name="Alioto T."/>
            <person name="Gomez Garrido J."/>
        </authorList>
    </citation>
    <scope>NUCLEOTIDE SEQUENCE</scope>
</reference>
<comment type="caution">
    <text evidence="2">The sequence shown here is derived from an EMBL/GenBank/DDBJ whole genome shotgun (WGS) entry which is preliminary data.</text>
</comment>
<organism evidence="2 3">
    <name type="scientific">Lecanosticta acicola</name>
    <dbReference type="NCBI Taxonomy" id="111012"/>
    <lineage>
        <taxon>Eukaryota</taxon>
        <taxon>Fungi</taxon>
        <taxon>Dikarya</taxon>
        <taxon>Ascomycota</taxon>
        <taxon>Pezizomycotina</taxon>
        <taxon>Dothideomycetes</taxon>
        <taxon>Dothideomycetidae</taxon>
        <taxon>Mycosphaerellales</taxon>
        <taxon>Mycosphaerellaceae</taxon>
        <taxon>Lecanosticta</taxon>
    </lineage>
</organism>
<dbReference type="AlphaFoldDB" id="A0AAI9EDU8"/>
<evidence type="ECO:0000313" key="3">
    <source>
        <dbReference type="Proteomes" id="UP001296104"/>
    </source>
</evidence>
<accession>A0AAI9EDU8</accession>
<evidence type="ECO:0000313" key="2">
    <source>
        <dbReference type="EMBL" id="CAK4032440.1"/>
    </source>
</evidence>
<evidence type="ECO:0000256" key="1">
    <source>
        <dbReference type="SAM" id="MobiDB-lite"/>
    </source>
</evidence>